<dbReference type="EMBL" id="JAWPMK010000001">
    <property type="protein sequence ID" value="MDW9349809.1"/>
    <property type="molecule type" value="Genomic_DNA"/>
</dbReference>
<reference evidence="2" key="1">
    <citation type="journal article" date="2018" name="Genome Biol.">
        <title>SKESA: strategic k-mer extension for scrupulous assemblies.</title>
        <authorList>
            <person name="Souvorov A."/>
            <person name="Agarwala R."/>
            <person name="Lipman D.J."/>
        </authorList>
    </citation>
    <scope>NUCLEOTIDE SEQUENCE [LARGE SCALE GENOMIC DNA]</scope>
    <source>
        <strain evidence="2">BCW_4213</strain>
    </source>
</reference>
<proteinExistence type="predicted"/>
<evidence type="ECO:0000313" key="5">
    <source>
        <dbReference type="Proteomes" id="UP000327073"/>
    </source>
</evidence>
<evidence type="ECO:0000313" key="4">
    <source>
        <dbReference type="EMBL" id="MDW9349809.1"/>
    </source>
</evidence>
<protein>
    <submittedName>
        <fullName evidence="2">N-acetylmuramoyl-L-alanine amidase</fullName>
        <ecNumber evidence="4">3.5.1.28</ecNumber>
    </submittedName>
</protein>
<dbReference type="Proteomes" id="UP000852798">
    <property type="component" value="Unassembled WGS sequence"/>
</dbReference>
<comment type="caution">
    <text evidence="2">The sequence shown here is derived from an EMBL/GenBank/DDBJ whole genome shotgun (WGS) entry which is preliminary data.</text>
</comment>
<dbReference type="Gene3D" id="3.40.80.10">
    <property type="entry name" value="Peptidoglycan recognition protein-like"/>
    <property type="match status" value="1"/>
</dbReference>
<dbReference type="GO" id="GO:0008745">
    <property type="term" value="F:N-acetylmuramoyl-L-alanine amidase activity"/>
    <property type="evidence" value="ECO:0007669"/>
    <property type="project" value="UniProtKB-EC"/>
</dbReference>
<dbReference type="EMBL" id="VZEL01000001">
    <property type="protein sequence ID" value="KAB0127179.1"/>
    <property type="molecule type" value="Genomic_DNA"/>
</dbReference>
<evidence type="ECO:0000313" key="2">
    <source>
        <dbReference type="EMBL" id="HAI2143486.1"/>
    </source>
</evidence>
<dbReference type="AlphaFoldDB" id="A0A3T3ZSC4"/>
<feature type="domain" description="N-acetylmuramoyl-L-alanine amidase" evidence="1">
    <location>
        <begin position="78"/>
        <end position="230"/>
    </location>
</feature>
<dbReference type="GO" id="GO:0009253">
    <property type="term" value="P:peptidoglycan catabolic process"/>
    <property type="evidence" value="ECO:0007669"/>
    <property type="project" value="InterPro"/>
</dbReference>
<dbReference type="Proteomes" id="UP000327073">
    <property type="component" value="Unassembled WGS sequence"/>
</dbReference>
<name>A0A3T3ZSC4_ECOLX</name>
<dbReference type="Proteomes" id="UP001271591">
    <property type="component" value="Unassembled WGS sequence"/>
</dbReference>
<dbReference type="EMBL" id="DABDSA010000029">
    <property type="protein sequence ID" value="HAI2143486.1"/>
    <property type="molecule type" value="Genomic_DNA"/>
</dbReference>
<dbReference type="InterPro" id="IPR002502">
    <property type="entry name" value="Amidase_domain"/>
</dbReference>
<sequence>MSKNVILSNGERENPSPLIYDKHKKHCIFRTKTLLSEEKKEDEKCTVSVVFIDHEGYIRNAGIIKHTVPELEEGRMPKINAIILHRTDSSTINGTLASFSKGIGTHFIVEKDGNIYQAASLFVYTSHVGKIKSRCKEEKTWSSEEKKKTEAFGWNAKKIHDHEKIKQYPYRYPYNMDSVGIEVIALYDKKNKKWESATDSQKKSIEKLVDIIKNIYELEDRDVYEHDKISYKTEGEGADLYSVN</sequence>
<keyword evidence="4" id="KW-0378">Hydrolase</keyword>
<reference evidence="2" key="3">
    <citation type="submission" date="2020-02" db="EMBL/GenBank/DDBJ databases">
        <authorList>
            <consortium name="NCBI Pathogen Detection Project"/>
        </authorList>
    </citation>
    <scope>NUCLEOTIDE SEQUENCE</scope>
    <source>
        <strain evidence="2">BCW_4213</strain>
    </source>
</reference>
<reference evidence="4" key="4">
    <citation type="submission" date="2023-10" db="EMBL/GenBank/DDBJ databases">
        <title>Draft Genome Sequence of a Shiga toxin-producing Escherichia coli strain from deer meat showing an IS-element integration in the B-subunit of the Shiga toxin Stx2b gene.</title>
        <authorList>
            <person name="Projahn M."/>
            <person name="Borowiak M."/>
        </authorList>
    </citation>
    <scope>NUCLEOTIDE SEQUENCE</scope>
    <source>
        <strain evidence="4">BfR-EC-18960</strain>
    </source>
</reference>
<dbReference type="RefSeq" id="WP_001561980.1">
    <property type="nucleotide sequence ID" value="NZ_CP027440.1"/>
</dbReference>
<gene>
    <name evidence="3" type="ORF">F7F11_00875</name>
    <name evidence="2" type="ORF">HI055_003893</name>
    <name evidence="4" type="ORF">R8G00_09275</name>
</gene>
<reference evidence="3 5" key="2">
    <citation type="submission" date="2019-03" db="EMBL/GenBank/DDBJ databases">
        <title>Whole Genome Sequencing of Shiga-Toxin Escherichia coli Strains from Nebraska.</title>
        <authorList>
            <person name="Abdalhamid B."/>
            <person name="Mccutchen E.L."/>
            <person name="Bouska A.C."/>
            <person name="Hinrichs S.H."/>
            <person name="Iwen P.C."/>
        </authorList>
    </citation>
    <scope>NUCLEOTIDE SEQUENCE [LARGE SCALE GENOMIC DNA]</scope>
    <source>
        <strain evidence="3 5">STEC_170836</strain>
    </source>
</reference>
<dbReference type="InterPro" id="IPR036505">
    <property type="entry name" value="Amidase/PGRP_sf"/>
</dbReference>
<dbReference type="Pfam" id="PF01510">
    <property type="entry name" value="Amidase_2"/>
    <property type="match status" value="1"/>
</dbReference>
<dbReference type="SUPFAM" id="SSF55846">
    <property type="entry name" value="N-acetylmuramoyl-L-alanine amidase-like"/>
    <property type="match status" value="1"/>
</dbReference>
<evidence type="ECO:0000259" key="1">
    <source>
        <dbReference type="Pfam" id="PF01510"/>
    </source>
</evidence>
<accession>A0A3T3ZSC4</accession>
<dbReference type="EC" id="3.5.1.28" evidence="4"/>
<evidence type="ECO:0000313" key="3">
    <source>
        <dbReference type="EMBL" id="KAB0127179.1"/>
    </source>
</evidence>
<organism evidence="2">
    <name type="scientific">Escherichia coli</name>
    <dbReference type="NCBI Taxonomy" id="562"/>
    <lineage>
        <taxon>Bacteria</taxon>
        <taxon>Pseudomonadati</taxon>
        <taxon>Pseudomonadota</taxon>
        <taxon>Gammaproteobacteria</taxon>
        <taxon>Enterobacterales</taxon>
        <taxon>Enterobacteriaceae</taxon>
        <taxon>Escherichia</taxon>
    </lineage>
</organism>